<keyword evidence="2" id="KW-1133">Transmembrane helix</keyword>
<feature type="compositionally biased region" description="Basic and acidic residues" evidence="1">
    <location>
        <begin position="445"/>
        <end position="455"/>
    </location>
</feature>
<feature type="region of interest" description="Disordered" evidence="1">
    <location>
        <begin position="301"/>
        <end position="455"/>
    </location>
</feature>
<keyword evidence="2" id="KW-0472">Membrane</keyword>
<organism evidence="3 4">
    <name type="scientific">Longispora fulva</name>
    <dbReference type="NCBI Taxonomy" id="619741"/>
    <lineage>
        <taxon>Bacteria</taxon>
        <taxon>Bacillati</taxon>
        <taxon>Actinomycetota</taxon>
        <taxon>Actinomycetes</taxon>
        <taxon>Micromonosporales</taxon>
        <taxon>Micromonosporaceae</taxon>
        <taxon>Longispora</taxon>
    </lineage>
</organism>
<dbReference type="RefSeq" id="WP_197006144.1">
    <property type="nucleotide sequence ID" value="NZ_BONS01000008.1"/>
</dbReference>
<accession>A0A8J7GMC0</accession>
<dbReference type="Proteomes" id="UP000622552">
    <property type="component" value="Unassembled WGS sequence"/>
</dbReference>
<feature type="region of interest" description="Disordered" evidence="1">
    <location>
        <begin position="239"/>
        <end position="266"/>
    </location>
</feature>
<protein>
    <recommendedName>
        <fullName evidence="5">Carboxypeptidase family protein</fullName>
    </recommendedName>
</protein>
<evidence type="ECO:0000313" key="3">
    <source>
        <dbReference type="EMBL" id="MBG6139493.1"/>
    </source>
</evidence>
<feature type="compositionally biased region" description="Polar residues" evidence="1">
    <location>
        <begin position="411"/>
        <end position="420"/>
    </location>
</feature>
<dbReference type="EMBL" id="JADOUF010000001">
    <property type="protein sequence ID" value="MBG6139493.1"/>
    <property type="molecule type" value="Genomic_DNA"/>
</dbReference>
<comment type="caution">
    <text evidence="3">The sequence shown here is derived from an EMBL/GenBank/DDBJ whole genome shotgun (WGS) entry which is preliminary data.</text>
</comment>
<dbReference type="SUPFAM" id="SSF49464">
    <property type="entry name" value="Carboxypeptidase regulatory domain-like"/>
    <property type="match status" value="1"/>
</dbReference>
<dbReference type="Gene3D" id="2.60.40.1120">
    <property type="entry name" value="Carboxypeptidase-like, regulatory domain"/>
    <property type="match status" value="1"/>
</dbReference>
<sequence length="455" mass="45758">MAIAATPALAADGVDVNVSPNTVAVNAGGTASVRIDIDNKSAAVAPVTGTVTITLPSSVSFSDAIQNNAYLTGCALSNQGKTAKCSLAIPKSQKGQVQLQLGAQQGTPTSSLSASVEVAASVPDNGDKSFTVNVTGSATPAGVLGVTGTVTDAAGAAVAGADVTATDSANKVRATTTNDQGVYVIDVQTDPFKAGPIVIQAKKTGFAIGKLTRTGAAGQPITNADLKLALSASPSASASASASAAPSSAPPTSAPAATDDTSAKTGKGDGGGGVLMWLIIAFGVLLIGGGGAAIFFLLRKGKDDDDTGSGKPTPTVYGGGAPGGRLPVADDSPTMMHQGPLVTDDPYGDPRTQPYGGGYGGRTDQYGAPADPYAAPPAPPTQQYSRPTDPYAAPPTQQYGGRPAADPYADQTRQYGAPQQQDERTQQYRPQQPQGHQQQAPGQPDNRKPLDWLDD</sequence>
<feature type="compositionally biased region" description="Low complexity" evidence="1">
    <location>
        <begin position="254"/>
        <end position="265"/>
    </location>
</feature>
<keyword evidence="2" id="KW-0812">Transmembrane</keyword>
<evidence type="ECO:0000256" key="2">
    <source>
        <dbReference type="SAM" id="Phobius"/>
    </source>
</evidence>
<name>A0A8J7GMC0_9ACTN</name>
<evidence type="ECO:0008006" key="5">
    <source>
        <dbReference type="Google" id="ProtNLM"/>
    </source>
</evidence>
<dbReference type="InterPro" id="IPR008969">
    <property type="entry name" value="CarboxyPept-like_regulatory"/>
</dbReference>
<proteinExistence type="predicted"/>
<evidence type="ECO:0000313" key="4">
    <source>
        <dbReference type="Proteomes" id="UP000622552"/>
    </source>
</evidence>
<keyword evidence="4" id="KW-1185">Reference proteome</keyword>
<reference evidence="3" key="1">
    <citation type="submission" date="2020-11" db="EMBL/GenBank/DDBJ databases">
        <title>Sequencing the genomes of 1000 actinobacteria strains.</title>
        <authorList>
            <person name="Klenk H.-P."/>
        </authorList>
    </citation>
    <scope>NUCLEOTIDE SEQUENCE</scope>
    <source>
        <strain evidence="3">DSM 45356</strain>
    </source>
</reference>
<feature type="compositionally biased region" description="Low complexity" evidence="1">
    <location>
        <begin position="427"/>
        <end position="444"/>
    </location>
</feature>
<dbReference type="Pfam" id="PF13620">
    <property type="entry name" value="CarboxypepD_reg"/>
    <property type="match status" value="1"/>
</dbReference>
<dbReference type="AlphaFoldDB" id="A0A8J7GMC0"/>
<feature type="compositionally biased region" description="Low complexity" evidence="1">
    <location>
        <begin position="362"/>
        <end position="373"/>
    </location>
</feature>
<feature type="transmembrane region" description="Helical" evidence="2">
    <location>
        <begin position="274"/>
        <end position="298"/>
    </location>
</feature>
<gene>
    <name evidence="3" type="ORF">IW245_005687</name>
</gene>
<evidence type="ECO:0000256" key="1">
    <source>
        <dbReference type="SAM" id="MobiDB-lite"/>
    </source>
</evidence>